<keyword evidence="2 5" id="KW-0238">DNA-binding</keyword>
<dbReference type="Gene3D" id="1.10.10.60">
    <property type="entry name" value="Homeodomain-like"/>
    <property type="match status" value="2"/>
</dbReference>
<dbReference type="InterPro" id="IPR014710">
    <property type="entry name" value="RmlC-like_jellyroll"/>
</dbReference>
<reference evidence="5 6" key="1">
    <citation type="submission" date="2016-10" db="EMBL/GenBank/DDBJ databases">
        <authorList>
            <person name="de Groot N.N."/>
        </authorList>
    </citation>
    <scope>NUCLEOTIDE SEQUENCE [LARGE SCALE GENOMIC DNA]</scope>
    <source>
        <strain evidence="5 6">DSM 22789</strain>
    </source>
</reference>
<dbReference type="PROSITE" id="PS00041">
    <property type="entry name" value="HTH_ARAC_FAMILY_1"/>
    <property type="match status" value="1"/>
</dbReference>
<dbReference type="PANTHER" id="PTHR43280">
    <property type="entry name" value="ARAC-FAMILY TRANSCRIPTIONAL REGULATOR"/>
    <property type="match status" value="1"/>
</dbReference>
<keyword evidence="1" id="KW-0805">Transcription regulation</keyword>
<dbReference type="EMBL" id="FOZZ01000001">
    <property type="protein sequence ID" value="SFS37396.1"/>
    <property type="molecule type" value="Genomic_DNA"/>
</dbReference>
<dbReference type="OrthoDB" id="9787988at2"/>
<dbReference type="InterPro" id="IPR011051">
    <property type="entry name" value="RmlC_Cupin_sf"/>
</dbReference>
<dbReference type="InterPro" id="IPR018060">
    <property type="entry name" value="HTH_AraC"/>
</dbReference>
<sequence>MRIHKLVHTPQEKTVALSVRHDQKPQNHNIWHYHDELEFIHINRGSGSCFVGDSIQHFTSGDIFLIGSNTPHYWLFDDEYLQENSYVIADIRVVHFLPDFCSNDLLQLDETKHIRKVYETARRGMLFHAPAPYLLQFFDNIGSQKPLNRFVSLLTVLDTIYTTQQYRLLASSNYANLQHTEDYQRMNKVLEYIRLHYRATIKLQYVAHQAGMTTNSFCRYFKQKMGKTLIQLVHELRIAHACKLLENNHLSIKEICFECGFQNFVSFHKSFKQIVGIPPNSYRLSKK</sequence>
<name>A0A1I6PB38_9SPHI</name>
<dbReference type="SUPFAM" id="SSF51182">
    <property type="entry name" value="RmlC-like cupins"/>
    <property type="match status" value="1"/>
</dbReference>
<proteinExistence type="predicted"/>
<dbReference type="PANTHER" id="PTHR43280:SF27">
    <property type="entry name" value="TRANSCRIPTIONAL REGULATOR MTLR"/>
    <property type="match status" value="1"/>
</dbReference>
<evidence type="ECO:0000313" key="6">
    <source>
        <dbReference type="Proteomes" id="UP000198785"/>
    </source>
</evidence>
<dbReference type="STRING" id="683125.SAMN05660206_101373"/>
<evidence type="ECO:0000259" key="4">
    <source>
        <dbReference type="PROSITE" id="PS01124"/>
    </source>
</evidence>
<dbReference type="Proteomes" id="UP000198785">
    <property type="component" value="Unassembled WGS sequence"/>
</dbReference>
<dbReference type="Pfam" id="PF12833">
    <property type="entry name" value="HTH_18"/>
    <property type="match status" value="1"/>
</dbReference>
<dbReference type="GO" id="GO:0003700">
    <property type="term" value="F:DNA-binding transcription factor activity"/>
    <property type="evidence" value="ECO:0007669"/>
    <property type="project" value="InterPro"/>
</dbReference>
<dbReference type="SUPFAM" id="SSF46689">
    <property type="entry name" value="Homeodomain-like"/>
    <property type="match status" value="2"/>
</dbReference>
<keyword evidence="6" id="KW-1185">Reference proteome</keyword>
<feature type="domain" description="HTH araC/xylS-type" evidence="4">
    <location>
        <begin position="187"/>
        <end position="285"/>
    </location>
</feature>
<keyword evidence="3" id="KW-0804">Transcription</keyword>
<dbReference type="Gene3D" id="2.60.120.10">
    <property type="entry name" value="Jelly Rolls"/>
    <property type="match status" value="1"/>
</dbReference>
<dbReference type="InterPro" id="IPR003313">
    <property type="entry name" value="AraC-bd"/>
</dbReference>
<dbReference type="SMART" id="SM00342">
    <property type="entry name" value="HTH_ARAC"/>
    <property type="match status" value="1"/>
</dbReference>
<evidence type="ECO:0000256" key="2">
    <source>
        <dbReference type="ARBA" id="ARBA00023125"/>
    </source>
</evidence>
<dbReference type="InterPro" id="IPR009057">
    <property type="entry name" value="Homeodomain-like_sf"/>
</dbReference>
<organism evidence="5 6">
    <name type="scientific">Sphingobacterium wenxiniae</name>
    <dbReference type="NCBI Taxonomy" id="683125"/>
    <lineage>
        <taxon>Bacteria</taxon>
        <taxon>Pseudomonadati</taxon>
        <taxon>Bacteroidota</taxon>
        <taxon>Sphingobacteriia</taxon>
        <taxon>Sphingobacteriales</taxon>
        <taxon>Sphingobacteriaceae</taxon>
        <taxon>Sphingobacterium</taxon>
    </lineage>
</organism>
<evidence type="ECO:0000256" key="3">
    <source>
        <dbReference type="ARBA" id="ARBA00023163"/>
    </source>
</evidence>
<accession>A0A1I6PB38</accession>
<dbReference type="InterPro" id="IPR018062">
    <property type="entry name" value="HTH_AraC-typ_CS"/>
</dbReference>
<dbReference type="GO" id="GO:0043565">
    <property type="term" value="F:sequence-specific DNA binding"/>
    <property type="evidence" value="ECO:0007669"/>
    <property type="project" value="InterPro"/>
</dbReference>
<dbReference type="PROSITE" id="PS01124">
    <property type="entry name" value="HTH_ARAC_FAMILY_2"/>
    <property type="match status" value="1"/>
</dbReference>
<dbReference type="RefSeq" id="WP_093363440.1">
    <property type="nucleotide sequence ID" value="NZ_FOZZ01000001.1"/>
</dbReference>
<gene>
    <name evidence="5" type="ORF">SAMN05660206_101373</name>
</gene>
<dbReference type="Pfam" id="PF02311">
    <property type="entry name" value="AraC_binding"/>
    <property type="match status" value="1"/>
</dbReference>
<evidence type="ECO:0000313" key="5">
    <source>
        <dbReference type="EMBL" id="SFS37396.1"/>
    </source>
</evidence>
<protein>
    <submittedName>
        <fullName evidence="5">AraC-type DNA-binding protein</fullName>
    </submittedName>
</protein>
<dbReference type="AlphaFoldDB" id="A0A1I6PB38"/>
<evidence type="ECO:0000256" key="1">
    <source>
        <dbReference type="ARBA" id="ARBA00023015"/>
    </source>
</evidence>